<proteinExistence type="predicted"/>
<dbReference type="PROSITE" id="PS51257">
    <property type="entry name" value="PROKAR_LIPOPROTEIN"/>
    <property type="match status" value="1"/>
</dbReference>
<accession>A0A420W672</accession>
<comment type="caution">
    <text evidence="2">The sequence shown here is derived from an EMBL/GenBank/DDBJ whole genome shotgun (WGS) entry which is preliminary data.</text>
</comment>
<feature type="signal peptide" evidence="1">
    <location>
        <begin position="1"/>
        <end position="18"/>
    </location>
</feature>
<name>A0A420W672_9BACT</name>
<dbReference type="OrthoDB" id="14876at2"/>
<protein>
    <recommendedName>
        <fullName evidence="4">Lipoprotein</fullName>
    </recommendedName>
</protein>
<dbReference type="RefSeq" id="WP_121171590.1">
    <property type="nucleotide sequence ID" value="NZ_RBIE01000003.1"/>
</dbReference>
<keyword evidence="1" id="KW-0732">Signal</keyword>
<organism evidence="2 3">
    <name type="scientific">Thermovibrio guaymasensis</name>
    <dbReference type="NCBI Taxonomy" id="240167"/>
    <lineage>
        <taxon>Bacteria</taxon>
        <taxon>Pseudomonadati</taxon>
        <taxon>Aquificota</taxon>
        <taxon>Aquificia</taxon>
        <taxon>Desulfurobacteriales</taxon>
        <taxon>Desulfurobacteriaceae</taxon>
        <taxon>Thermovibrio</taxon>
    </lineage>
</organism>
<evidence type="ECO:0008006" key="4">
    <source>
        <dbReference type="Google" id="ProtNLM"/>
    </source>
</evidence>
<keyword evidence="3" id="KW-1185">Reference proteome</keyword>
<evidence type="ECO:0000313" key="2">
    <source>
        <dbReference type="EMBL" id="RKQ60650.1"/>
    </source>
</evidence>
<dbReference type="Proteomes" id="UP000280881">
    <property type="component" value="Unassembled WGS sequence"/>
</dbReference>
<dbReference type="AlphaFoldDB" id="A0A420W672"/>
<reference evidence="2 3" key="1">
    <citation type="submission" date="2018-10" db="EMBL/GenBank/DDBJ databases">
        <title>Genomic Encyclopedia of Type Strains, Phase IV (KMG-IV): sequencing the most valuable type-strain genomes for metagenomic binning, comparative biology and taxonomic classification.</title>
        <authorList>
            <person name="Goeker M."/>
        </authorList>
    </citation>
    <scope>NUCLEOTIDE SEQUENCE [LARGE SCALE GENOMIC DNA]</scope>
    <source>
        <strain evidence="2 3">DSM 15521</strain>
    </source>
</reference>
<evidence type="ECO:0000313" key="3">
    <source>
        <dbReference type="Proteomes" id="UP000280881"/>
    </source>
</evidence>
<feature type="chain" id="PRO_5019179787" description="Lipoprotein" evidence="1">
    <location>
        <begin position="19"/>
        <end position="144"/>
    </location>
</feature>
<evidence type="ECO:0000256" key="1">
    <source>
        <dbReference type="SAM" id="SignalP"/>
    </source>
</evidence>
<dbReference type="EMBL" id="RBIE01000003">
    <property type="protein sequence ID" value="RKQ60650.1"/>
    <property type="molecule type" value="Genomic_DNA"/>
</dbReference>
<gene>
    <name evidence="2" type="ORF">C7457_1479</name>
</gene>
<sequence>MRKIILILPILLLSVSCATTKQVEGTAVITQEQVQAELLGENVPIYPGFKLVSEKSFVYESGNIKVGRLVFKGRAKIKDIVSYYKSTLPEKGWEPVAITIYGNKAQLSFTTPEQFLQINVEKGFSSTTLIIQIGPRGELTNSQE</sequence>